<reference evidence="2" key="1">
    <citation type="submission" date="2020-11" db="EMBL/GenBank/DDBJ databases">
        <title>Sequencing the genomes of 1000 actinobacteria strains.</title>
        <authorList>
            <person name="Klenk H.-P."/>
        </authorList>
    </citation>
    <scope>NUCLEOTIDE SEQUENCE</scope>
    <source>
        <strain evidence="2">DSM 26152</strain>
    </source>
</reference>
<keyword evidence="3" id="KW-1185">Reference proteome</keyword>
<evidence type="ECO:0000259" key="1">
    <source>
        <dbReference type="PROSITE" id="PS51819"/>
    </source>
</evidence>
<proteinExistence type="predicted"/>
<organism evidence="2 3">
    <name type="scientific">Zhihengliuella flava</name>
    <dbReference type="NCBI Taxonomy" id="1285193"/>
    <lineage>
        <taxon>Bacteria</taxon>
        <taxon>Bacillati</taxon>
        <taxon>Actinomycetota</taxon>
        <taxon>Actinomycetes</taxon>
        <taxon>Micrococcales</taxon>
        <taxon>Micrococcaceae</taxon>
        <taxon>Zhihengliuella</taxon>
    </lineage>
</organism>
<dbReference type="PROSITE" id="PS51819">
    <property type="entry name" value="VOC"/>
    <property type="match status" value="1"/>
</dbReference>
<evidence type="ECO:0000313" key="3">
    <source>
        <dbReference type="Proteomes" id="UP000625033"/>
    </source>
</evidence>
<dbReference type="InterPro" id="IPR029068">
    <property type="entry name" value="Glyas_Bleomycin-R_OHBP_Dase"/>
</dbReference>
<dbReference type="PANTHER" id="PTHR36503:SF2">
    <property type="entry name" value="BLR2408 PROTEIN"/>
    <property type="match status" value="1"/>
</dbReference>
<evidence type="ECO:0000313" key="2">
    <source>
        <dbReference type="EMBL" id="MBG6084611.1"/>
    </source>
</evidence>
<gene>
    <name evidence="2" type="ORF">IW252_001378</name>
</gene>
<dbReference type="AlphaFoldDB" id="A0A931DBY4"/>
<keyword evidence="2" id="KW-0456">Lyase</keyword>
<protein>
    <submittedName>
        <fullName evidence="2">Lactoylglutathione lyase</fullName>
    </submittedName>
</protein>
<dbReference type="Gene3D" id="3.10.180.10">
    <property type="entry name" value="2,3-Dihydroxybiphenyl 1,2-Dioxygenase, domain 1"/>
    <property type="match status" value="1"/>
</dbReference>
<dbReference type="SUPFAM" id="SSF54593">
    <property type="entry name" value="Glyoxalase/Bleomycin resistance protein/Dihydroxybiphenyl dioxygenase"/>
    <property type="match status" value="1"/>
</dbReference>
<dbReference type="PANTHER" id="PTHR36503">
    <property type="entry name" value="BLR2520 PROTEIN"/>
    <property type="match status" value="1"/>
</dbReference>
<dbReference type="RefSeq" id="WP_196835900.1">
    <property type="nucleotide sequence ID" value="NZ_JADOTZ010000001.1"/>
</dbReference>
<dbReference type="InterPro" id="IPR004360">
    <property type="entry name" value="Glyas_Fos-R_dOase_dom"/>
</dbReference>
<dbReference type="Pfam" id="PF00903">
    <property type="entry name" value="Glyoxalase"/>
    <property type="match status" value="1"/>
</dbReference>
<sequence>MSRMIFVNLPTNDLAAADAFYAALGFTKNEQFSDENASSWVIAENISAMILKREYFSTFLPGEDAPHVPGASGNREVLNALSCDTAEEVDAFVERAVTGGGSVYRPADEPFPGMRQAAVADPDGHVWEVAWMDPSAMPG</sequence>
<dbReference type="GO" id="GO:0016829">
    <property type="term" value="F:lyase activity"/>
    <property type="evidence" value="ECO:0007669"/>
    <property type="project" value="UniProtKB-KW"/>
</dbReference>
<feature type="domain" description="VOC" evidence="1">
    <location>
        <begin position="3"/>
        <end position="132"/>
    </location>
</feature>
<dbReference type="InterPro" id="IPR037523">
    <property type="entry name" value="VOC_core"/>
</dbReference>
<dbReference type="Proteomes" id="UP000625033">
    <property type="component" value="Unassembled WGS sequence"/>
</dbReference>
<accession>A0A931DBY4</accession>
<dbReference type="EMBL" id="JADOTZ010000001">
    <property type="protein sequence ID" value="MBG6084611.1"/>
    <property type="molecule type" value="Genomic_DNA"/>
</dbReference>
<name>A0A931DBY4_9MICC</name>
<comment type="caution">
    <text evidence="2">The sequence shown here is derived from an EMBL/GenBank/DDBJ whole genome shotgun (WGS) entry which is preliminary data.</text>
</comment>